<protein>
    <submittedName>
        <fullName evidence="1">Uncharacterized protein</fullName>
    </submittedName>
</protein>
<name>A0AA38S3W0_9PEZI</name>
<proteinExistence type="predicted"/>
<accession>A0AA38S3W0</accession>
<evidence type="ECO:0000313" key="1">
    <source>
        <dbReference type="EMBL" id="KAJ9150174.1"/>
    </source>
</evidence>
<dbReference type="AlphaFoldDB" id="A0AA38S3W0"/>
<evidence type="ECO:0000313" key="2">
    <source>
        <dbReference type="Proteomes" id="UP001174691"/>
    </source>
</evidence>
<gene>
    <name evidence="1" type="ORF">NKR19_g5328</name>
</gene>
<reference evidence="1" key="1">
    <citation type="submission" date="2022-07" db="EMBL/GenBank/DDBJ databases">
        <title>Fungi with potential for degradation of polypropylene.</title>
        <authorList>
            <person name="Gostincar C."/>
        </authorList>
    </citation>
    <scope>NUCLEOTIDE SEQUENCE</scope>
    <source>
        <strain evidence="1">EXF-13287</strain>
    </source>
</reference>
<keyword evidence="2" id="KW-1185">Reference proteome</keyword>
<dbReference type="EMBL" id="JANBVN010000072">
    <property type="protein sequence ID" value="KAJ9150174.1"/>
    <property type="molecule type" value="Genomic_DNA"/>
</dbReference>
<comment type="caution">
    <text evidence="1">The sequence shown here is derived from an EMBL/GenBank/DDBJ whole genome shotgun (WGS) entry which is preliminary data.</text>
</comment>
<dbReference type="Proteomes" id="UP001174691">
    <property type="component" value="Unassembled WGS sequence"/>
</dbReference>
<sequence length="162" mass="17105">MNVVIEGVADNVLEKPARMVKGPDRKIGHDFACTGLPKASFAPILETLRSISEQDPGLQGGKAFPRGIKYDLGIKIHNTFQPKKMSYRSLRQSSANGFELPDDNLSSAECLDSSQNMGGFMGGFMGATTDLLTGVGTNPFANVSALFGVNSALGPNPSGTLL</sequence>
<organism evidence="1 2">
    <name type="scientific">Coniochaeta hoffmannii</name>
    <dbReference type="NCBI Taxonomy" id="91930"/>
    <lineage>
        <taxon>Eukaryota</taxon>
        <taxon>Fungi</taxon>
        <taxon>Dikarya</taxon>
        <taxon>Ascomycota</taxon>
        <taxon>Pezizomycotina</taxon>
        <taxon>Sordariomycetes</taxon>
        <taxon>Sordariomycetidae</taxon>
        <taxon>Coniochaetales</taxon>
        <taxon>Coniochaetaceae</taxon>
        <taxon>Coniochaeta</taxon>
    </lineage>
</organism>